<dbReference type="SUPFAM" id="SSF75304">
    <property type="entry name" value="Amidase signature (AS) enzymes"/>
    <property type="match status" value="1"/>
</dbReference>
<dbReference type="EMBL" id="JAAGNC010000189">
    <property type="protein sequence ID" value="NEC61169.1"/>
    <property type="molecule type" value="Genomic_DNA"/>
</dbReference>
<dbReference type="RefSeq" id="WP_067585081.1">
    <property type="nucleotide sequence ID" value="NZ_JAAGNC010000189.1"/>
</dbReference>
<name>A0ABX0C3J5_9PSEU</name>
<feature type="domain" description="Amidase" evidence="2">
    <location>
        <begin position="28"/>
        <end position="441"/>
    </location>
</feature>
<dbReference type="Proteomes" id="UP000470404">
    <property type="component" value="Unassembled WGS sequence"/>
</dbReference>
<evidence type="ECO:0000313" key="4">
    <source>
        <dbReference type="Proteomes" id="UP000470404"/>
    </source>
</evidence>
<gene>
    <name evidence="3" type="ORF">G3I59_37625</name>
</gene>
<dbReference type="InterPro" id="IPR036928">
    <property type="entry name" value="AS_sf"/>
</dbReference>
<organism evidence="3 4">
    <name type="scientific">Amycolatopsis rubida</name>
    <dbReference type="NCBI Taxonomy" id="112413"/>
    <lineage>
        <taxon>Bacteria</taxon>
        <taxon>Bacillati</taxon>
        <taxon>Actinomycetota</taxon>
        <taxon>Actinomycetes</taxon>
        <taxon>Pseudonocardiales</taxon>
        <taxon>Pseudonocardiaceae</taxon>
        <taxon>Amycolatopsis</taxon>
    </lineage>
</organism>
<accession>A0ABX0C3J5</accession>
<evidence type="ECO:0000259" key="2">
    <source>
        <dbReference type="Pfam" id="PF01425"/>
    </source>
</evidence>
<evidence type="ECO:0000256" key="1">
    <source>
        <dbReference type="ARBA" id="ARBA00009199"/>
    </source>
</evidence>
<comment type="similarity">
    <text evidence="1">Belongs to the amidase family.</text>
</comment>
<dbReference type="Pfam" id="PF01425">
    <property type="entry name" value="Amidase"/>
    <property type="match status" value="1"/>
</dbReference>
<protein>
    <submittedName>
        <fullName evidence="3">Amidase</fullName>
    </submittedName>
</protein>
<dbReference type="PANTHER" id="PTHR11895:SF7">
    <property type="entry name" value="GLUTAMYL-TRNA(GLN) AMIDOTRANSFERASE SUBUNIT A, MITOCHONDRIAL"/>
    <property type="match status" value="1"/>
</dbReference>
<dbReference type="InterPro" id="IPR000120">
    <property type="entry name" value="Amidase"/>
</dbReference>
<proteinExistence type="inferred from homology"/>
<comment type="caution">
    <text evidence="3">The sequence shown here is derived from an EMBL/GenBank/DDBJ whole genome shotgun (WGS) entry which is preliminary data.</text>
</comment>
<keyword evidence="4" id="KW-1185">Reference proteome</keyword>
<dbReference type="PANTHER" id="PTHR11895">
    <property type="entry name" value="TRANSAMIDASE"/>
    <property type="match status" value="1"/>
</dbReference>
<dbReference type="Gene3D" id="3.90.1300.10">
    <property type="entry name" value="Amidase signature (AS) domain"/>
    <property type="match status" value="1"/>
</dbReference>
<reference evidence="3 4" key="1">
    <citation type="submission" date="2020-01" db="EMBL/GenBank/DDBJ databases">
        <title>Insect and environment-associated Actinomycetes.</title>
        <authorList>
            <person name="Currrie C."/>
            <person name="Chevrette M."/>
            <person name="Carlson C."/>
            <person name="Stubbendieck R."/>
            <person name="Wendt-Pienkowski E."/>
        </authorList>
    </citation>
    <scope>NUCLEOTIDE SEQUENCE [LARGE SCALE GENOMIC DNA]</scope>
    <source>
        <strain evidence="3 4">SID8386</strain>
    </source>
</reference>
<dbReference type="InterPro" id="IPR023631">
    <property type="entry name" value="Amidase_dom"/>
</dbReference>
<evidence type="ECO:0000313" key="3">
    <source>
        <dbReference type="EMBL" id="NEC61169.1"/>
    </source>
</evidence>
<sequence length="474" mass="49461">MGENEWFSRMDAVDLAAAVRSGELSPVEVVDAALDRIAEVDDRLNACCAVLRREARAAAMAAERALRAGEPGGPLCGVPVIVKDAIWVAGVAATLGSRALAHFQPVRDAVAVQRLRAAGAIVVAKSTNPEFLWRGYAAESLHGVTRNPWSLDRTPGATSGGSAVAVATGMVPIALGTDAAGSIRTPAAYCGVVGHKPTHGLVPRTPGFEELRTTNTIGPMARTTRDVALALEVMSGPDLSDDLGVRAGPSRFVRDSPKIEVARLRIAWAPRIHGAPDASVDAAVAKVAERLAGAGWRLDVVDPPVPDLTGIGVTSWLGELAELGELREDRLSAFGRHLLEDARRLSAREYYVAQVERARFTAAWDASLSGHDVLMMPAAPHGAPPFGPDRVKPGDGGRVGPSAIANLTGRPALSIPIGMTPDRLPIGLEIMARRGGDADCLAVAEAIERLGFAVPSPPIGRSGGNGSVKVLGTM</sequence>